<keyword evidence="2" id="KW-0378">Hydrolase</keyword>
<dbReference type="Proteomes" id="UP000320314">
    <property type="component" value="Unassembled WGS sequence"/>
</dbReference>
<dbReference type="EMBL" id="VHLH01000005">
    <property type="protein sequence ID" value="TPW30648.1"/>
    <property type="molecule type" value="Genomic_DNA"/>
</dbReference>
<dbReference type="RefSeq" id="WP_141165787.1">
    <property type="nucleotide sequence ID" value="NZ_VHLH01000005.1"/>
</dbReference>
<dbReference type="Gene3D" id="1.10.10.10">
    <property type="entry name" value="Winged helix-like DNA-binding domain superfamily/Winged helix DNA-binding domain"/>
    <property type="match status" value="1"/>
</dbReference>
<dbReference type="Pfam" id="PF17778">
    <property type="entry name" value="WHD_BLACT"/>
    <property type="match status" value="1"/>
</dbReference>
<name>A0A506UAV0_9HYPH</name>
<dbReference type="AlphaFoldDB" id="A0A506UAV0"/>
<evidence type="ECO:0000313" key="2">
    <source>
        <dbReference type="EMBL" id="TPW30648.1"/>
    </source>
</evidence>
<evidence type="ECO:0000259" key="1">
    <source>
        <dbReference type="SMART" id="SM00849"/>
    </source>
</evidence>
<dbReference type="InterPro" id="IPR001279">
    <property type="entry name" value="Metallo-B-lactamas"/>
</dbReference>
<dbReference type="CDD" id="cd16278">
    <property type="entry name" value="metallo-hydrolase-like_MBL-fold"/>
    <property type="match status" value="1"/>
</dbReference>
<accession>A0A506UAV0</accession>
<evidence type="ECO:0000313" key="3">
    <source>
        <dbReference type="Proteomes" id="UP000320314"/>
    </source>
</evidence>
<reference evidence="2 3" key="1">
    <citation type="submission" date="2019-06" db="EMBL/GenBank/DDBJ databases">
        <authorList>
            <person name="Li M."/>
        </authorList>
    </citation>
    <scope>NUCLEOTIDE SEQUENCE [LARGE SCALE GENOMIC DNA]</scope>
    <source>
        <strain evidence="2 3">BGMRC6574</strain>
    </source>
</reference>
<dbReference type="PANTHER" id="PTHR23131:SF0">
    <property type="entry name" value="ENDORIBONUCLEASE LACTB2"/>
    <property type="match status" value="1"/>
</dbReference>
<dbReference type="InterPro" id="IPR050662">
    <property type="entry name" value="Sec-metab_biosynth-thioest"/>
</dbReference>
<organism evidence="2 3">
    <name type="scientific">Pararhizobium mangrovi</name>
    <dbReference type="NCBI Taxonomy" id="2590452"/>
    <lineage>
        <taxon>Bacteria</taxon>
        <taxon>Pseudomonadati</taxon>
        <taxon>Pseudomonadota</taxon>
        <taxon>Alphaproteobacteria</taxon>
        <taxon>Hyphomicrobiales</taxon>
        <taxon>Rhizobiaceae</taxon>
        <taxon>Rhizobium/Agrobacterium group</taxon>
        <taxon>Pararhizobium</taxon>
    </lineage>
</organism>
<dbReference type="InterPro" id="IPR036866">
    <property type="entry name" value="RibonucZ/Hydroxyglut_hydro"/>
</dbReference>
<dbReference type="InterPro" id="IPR041516">
    <property type="entry name" value="LACTB2_WH"/>
</dbReference>
<keyword evidence="3" id="KW-1185">Reference proteome</keyword>
<dbReference type="Pfam" id="PF00753">
    <property type="entry name" value="Lactamase_B"/>
    <property type="match status" value="1"/>
</dbReference>
<dbReference type="Gene3D" id="3.60.15.10">
    <property type="entry name" value="Ribonuclease Z/Hydroxyacylglutathione hydrolase-like"/>
    <property type="match status" value="1"/>
</dbReference>
<protein>
    <submittedName>
        <fullName evidence="2">MBL fold metallo-hydrolase</fullName>
    </submittedName>
</protein>
<gene>
    <name evidence="2" type="ORF">FJU11_04265</name>
</gene>
<dbReference type="SUPFAM" id="SSF56281">
    <property type="entry name" value="Metallo-hydrolase/oxidoreductase"/>
    <property type="match status" value="1"/>
</dbReference>
<dbReference type="OrthoDB" id="9788263at2"/>
<sequence>MPEPSFQTAFDPQYGHPVPVAEAIARLTAPNAGPMTFKGTNTYLVGSRALAVVDPGPEDERHWDALKAAIAGRPVSHVLATHTHRDHSPLARRLAEETGAVLAGIGPHRLARPLHDGELNRLAEAADTSFVPDRTLADGEVIEGDGWRLETVHTPGHAANHAAYALAGTGILLCGDHVMAWATPVVAPPDGSMRDYMASLDRLLARDDTLYLPGHGGPIEAPHTFVRALRAHRRMRERSVLNRVKAGDRTIGEMVAVIYQNADRALHGAAALNVFAHLEDLVARGSVTTDGAPTLDGRYVPA</sequence>
<dbReference type="InterPro" id="IPR036388">
    <property type="entry name" value="WH-like_DNA-bd_sf"/>
</dbReference>
<comment type="caution">
    <text evidence="2">The sequence shown here is derived from an EMBL/GenBank/DDBJ whole genome shotgun (WGS) entry which is preliminary data.</text>
</comment>
<dbReference type="GO" id="GO:0016787">
    <property type="term" value="F:hydrolase activity"/>
    <property type="evidence" value="ECO:0007669"/>
    <property type="project" value="UniProtKB-KW"/>
</dbReference>
<feature type="domain" description="Metallo-beta-lactamase" evidence="1">
    <location>
        <begin position="39"/>
        <end position="215"/>
    </location>
</feature>
<dbReference type="SMART" id="SM00849">
    <property type="entry name" value="Lactamase_B"/>
    <property type="match status" value="1"/>
</dbReference>
<dbReference type="PANTHER" id="PTHR23131">
    <property type="entry name" value="ENDORIBONUCLEASE LACTB2"/>
    <property type="match status" value="1"/>
</dbReference>
<proteinExistence type="predicted"/>